<evidence type="ECO:0000256" key="10">
    <source>
        <dbReference type="SAM" id="MobiDB-lite"/>
    </source>
</evidence>
<dbReference type="CDD" id="cd11386">
    <property type="entry name" value="MCP_signal"/>
    <property type="match status" value="1"/>
</dbReference>
<evidence type="ECO:0000313" key="14">
    <source>
        <dbReference type="EMBL" id="SMG17418.1"/>
    </source>
</evidence>
<dbReference type="InterPro" id="IPR003660">
    <property type="entry name" value="HAMP_dom"/>
</dbReference>
<dbReference type="PROSITE" id="PS50111">
    <property type="entry name" value="CHEMOTAXIS_TRANSDUC_2"/>
    <property type="match status" value="1"/>
</dbReference>
<dbReference type="PANTHER" id="PTHR32089:SF112">
    <property type="entry name" value="LYSOZYME-LIKE PROTEIN-RELATED"/>
    <property type="match status" value="1"/>
</dbReference>
<dbReference type="Pfam" id="PF02743">
    <property type="entry name" value="dCache_1"/>
    <property type="match status" value="1"/>
</dbReference>
<keyword evidence="3" id="KW-0145">Chemotaxis</keyword>
<evidence type="ECO:0000259" key="13">
    <source>
        <dbReference type="PROSITE" id="PS50885"/>
    </source>
</evidence>
<dbReference type="InterPro" id="IPR033479">
    <property type="entry name" value="dCache_1"/>
</dbReference>
<proteinExistence type="inferred from homology"/>
<evidence type="ECO:0000256" key="1">
    <source>
        <dbReference type="ARBA" id="ARBA00004651"/>
    </source>
</evidence>
<protein>
    <submittedName>
        <fullName evidence="14">Methyl-accepting chemotaxis sensory transducer with Cache sensor</fullName>
    </submittedName>
</protein>
<dbReference type="GO" id="GO:0007165">
    <property type="term" value="P:signal transduction"/>
    <property type="evidence" value="ECO:0007669"/>
    <property type="project" value="UniProtKB-KW"/>
</dbReference>
<dbReference type="STRING" id="561720.SAMN06275492_10458"/>
<dbReference type="CDD" id="cd06225">
    <property type="entry name" value="HAMP"/>
    <property type="match status" value="1"/>
</dbReference>
<dbReference type="RefSeq" id="WP_085543876.1">
    <property type="nucleotide sequence ID" value="NZ_FXBB01000004.1"/>
</dbReference>
<comment type="subcellular location">
    <subcellularLocation>
        <location evidence="1">Cell membrane</location>
        <topology evidence="1">Multi-pass membrane protein</topology>
    </subcellularLocation>
</comment>
<evidence type="ECO:0000313" key="15">
    <source>
        <dbReference type="Proteomes" id="UP000193355"/>
    </source>
</evidence>
<dbReference type="OrthoDB" id="39445at2"/>
<dbReference type="SMART" id="SM00283">
    <property type="entry name" value="MA"/>
    <property type="match status" value="1"/>
</dbReference>
<feature type="domain" description="Methyl-accepting transducer" evidence="12">
    <location>
        <begin position="407"/>
        <end position="643"/>
    </location>
</feature>
<dbReference type="AlphaFoldDB" id="A0A1X7IQM6"/>
<name>A0A1X7IQM6_9BACT</name>
<keyword evidence="6 11" id="KW-0472">Membrane</keyword>
<evidence type="ECO:0000256" key="6">
    <source>
        <dbReference type="ARBA" id="ARBA00023136"/>
    </source>
</evidence>
<evidence type="ECO:0000256" key="7">
    <source>
        <dbReference type="ARBA" id="ARBA00023224"/>
    </source>
</evidence>
<dbReference type="Gene3D" id="6.10.340.10">
    <property type="match status" value="1"/>
</dbReference>
<evidence type="ECO:0000256" key="3">
    <source>
        <dbReference type="ARBA" id="ARBA00022500"/>
    </source>
</evidence>
<keyword evidence="4 11" id="KW-0812">Transmembrane</keyword>
<organism evidence="14 15">
    <name type="scientific">Dethiosulfovibrio salsuginis</name>
    <dbReference type="NCBI Taxonomy" id="561720"/>
    <lineage>
        <taxon>Bacteria</taxon>
        <taxon>Thermotogati</taxon>
        <taxon>Synergistota</taxon>
        <taxon>Synergistia</taxon>
        <taxon>Synergistales</taxon>
        <taxon>Dethiosulfovibrionaceae</taxon>
        <taxon>Dethiosulfovibrio</taxon>
    </lineage>
</organism>
<dbReference type="PANTHER" id="PTHR32089">
    <property type="entry name" value="METHYL-ACCEPTING CHEMOTAXIS PROTEIN MCPB"/>
    <property type="match status" value="1"/>
</dbReference>
<keyword evidence="5 11" id="KW-1133">Transmembrane helix</keyword>
<gene>
    <name evidence="14" type="ORF">SAMN06275492_10458</name>
</gene>
<evidence type="ECO:0000256" key="4">
    <source>
        <dbReference type="ARBA" id="ARBA00022692"/>
    </source>
</evidence>
<dbReference type="InterPro" id="IPR004089">
    <property type="entry name" value="MCPsignal_dom"/>
</dbReference>
<evidence type="ECO:0000256" key="11">
    <source>
        <dbReference type="SAM" id="Phobius"/>
    </source>
</evidence>
<evidence type="ECO:0000256" key="8">
    <source>
        <dbReference type="ARBA" id="ARBA00029447"/>
    </source>
</evidence>
<dbReference type="GO" id="GO:0006935">
    <property type="term" value="P:chemotaxis"/>
    <property type="evidence" value="ECO:0007669"/>
    <property type="project" value="UniProtKB-KW"/>
</dbReference>
<feature type="region of interest" description="Disordered" evidence="10">
    <location>
        <begin position="448"/>
        <end position="472"/>
    </location>
</feature>
<dbReference type="Pfam" id="PF00672">
    <property type="entry name" value="HAMP"/>
    <property type="match status" value="1"/>
</dbReference>
<dbReference type="Gene3D" id="3.30.450.20">
    <property type="entry name" value="PAS domain"/>
    <property type="match status" value="2"/>
</dbReference>
<dbReference type="Pfam" id="PF00015">
    <property type="entry name" value="MCPsignal"/>
    <property type="match status" value="1"/>
</dbReference>
<dbReference type="PROSITE" id="PS50885">
    <property type="entry name" value="HAMP"/>
    <property type="match status" value="1"/>
</dbReference>
<accession>A0A1X7IQM6</accession>
<keyword evidence="15" id="KW-1185">Reference proteome</keyword>
<dbReference type="Proteomes" id="UP000193355">
    <property type="component" value="Unassembled WGS sequence"/>
</dbReference>
<feature type="transmembrane region" description="Helical" evidence="11">
    <location>
        <begin position="309"/>
        <end position="332"/>
    </location>
</feature>
<dbReference type="SUPFAM" id="SSF58104">
    <property type="entry name" value="Methyl-accepting chemotaxis protein (MCP) signaling domain"/>
    <property type="match status" value="1"/>
</dbReference>
<evidence type="ECO:0000256" key="2">
    <source>
        <dbReference type="ARBA" id="ARBA00022475"/>
    </source>
</evidence>
<dbReference type="CDD" id="cd12912">
    <property type="entry name" value="PDC2_MCP_like"/>
    <property type="match status" value="1"/>
</dbReference>
<evidence type="ECO:0000256" key="5">
    <source>
        <dbReference type="ARBA" id="ARBA00022989"/>
    </source>
</evidence>
<reference evidence="15" key="1">
    <citation type="submission" date="2017-04" db="EMBL/GenBank/DDBJ databases">
        <authorList>
            <person name="Varghese N."/>
            <person name="Submissions S."/>
        </authorList>
    </citation>
    <scope>NUCLEOTIDE SEQUENCE [LARGE SCALE GENOMIC DNA]</scope>
    <source>
        <strain evidence="15">USBA 82</strain>
    </source>
</reference>
<dbReference type="SMART" id="SM00304">
    <property type="entry name" value="HAMP"/>
    <property type="match status" value="1"/>
</dbReference>
<dbReference type="CDD" id="cd12913">
    <property type="entry name" value="PDC1_MCP_like"/>
    <property type="match status" value="1"/>
</dbReference>
<evidence type="ECO:0000256" key="9">
    <source>
        <dbReference type="PROSITE-ProRule" id="PRU00284"/>
    </source>
</evidence>
<dbReference type="Gene3D" id="1.10.287.950">
    <property type="entry name" value="Methyl-accepting chemotaxis protein"/>
    <property type="match status" value="1"/>
</dbReference>
<evidence type="ECO:0000259" key="12">
    <source>
        <dbReference type="PROSITE" id="PS50111"/>
    </source>
</evidence>
<keyword evidence="7 9" id="KW-0807">Transducer</keyword>
<keyword evidence="2" id="KW-1003">Cell membrane</keyword>
<comment type="similarity">
    <text evidence="8">Belongs to the methyl-accepting chemotaxis (MCP) protein family.</text>
</comment>
<feature type="domain" description="HAMP" evidence="13">
    <location>
        <begin position="333"/>
        <end position="388"/>
    </location>
</feature>
<dbReference type="EMBL" id="FXBB01000004">
    <property type="protein sequence ID" value="SMG17418.1"/>
    <property type="molecule type" value="Genomic_DNA"/>
</dbReference>
<dbReference type="GO" id="GO:0005886">
    <property type="term" value="C:plasma membrane"/>
    <property type="evidence" value="ECO:0007669"/>
    <property type="project" value="UniProtKB-SubCell"/>
</dbReference>
<sequence>MRSWGLKAKLLGVIISVSFLAFALAVGILTYRAGEMALESAYRIGEETSIRYGTQVSEYLGRALTHGRDLSVNMATLVSQGMADRELGISLLRATVESNPQLLGAWAVFEPGAFDGKDDQYVGKPGHDHTGRFIPYLVRSEGSIILDPSVEYETSDYYLVPIKTGKPLIFDPAEWEVGGKMVMMTSLCVPVLLDGKPIGVVGVDIAMETFQALFASIKPFGTGYAGLLSDLGTYVAYPDRSLVGTTLSDSEAMAAVTGGKLFSRTVVSAVTGDKVYETFQPVAVDRYGSPWSVEIALPYDMIYRDARSILFQGILVGCVALLLLSGVILVFVGKVVRPVKVASALAERAKDGDLSISRDDFQTRSSDEVGLLADSLSSMIQGLRNMVVEITKEAQTVSDRSSSLAAFSQQSNASMEEIWASVEKVTAMADKNSAALSEGEASVQEVAESAQMTARSATEGAEASQKSSDENQKAVEKVVEAIGRMEEARSVSEDSIVRIKSLGESVDSIGGFVGDITRIADQTNLLALNAAIEAARAGEAGRGFAVVADEVRKLAEESARSAENVGKIISLLQSSSQQSIEATERTGSILEGAMNTARSAQEQLGRAAEIAHVVNESIQSIAAVAEEQAASSEEMASSMDQIGRGNLETVRMIESIREASEETARASESVSQEAQDVAKSAGAMMDLVRRFKLSEENRSVQVR</sequence>